<dbReference type="Proteomes" id="UP000265614">
    <property type="component" value="Unassembled WGS sequence"/>
</dbReference>
<dbReference type="EMBL" id="QZEZ01000001">
    <property type="protein sequence ID" value="RJK97659.1"/>
    <property type="molecule type" value="Genomic_DNA"/>
</dbReference>
<evidence type="ECO:0000313" key="5">
    <source>
        <dbReference type="Proteomes" id="UP000265614"/>
    </source>
</evidence>
<organism evidence="4 5">
    <name type="scientific">Vallicoccus soli</name>
    <dbReference type="NCBI Taxonomy" id="2339232"/>
    <lineage>
        <taxon>Bacteria</taxon>
        <taxon>Bacillati</taxon>
        <taxon>Actinomycetota</taxon>
        <taxon>Actinomycetes</taxon>
        <taxon>Motilibacterales</taxon>
        <taxon>Vallicoccaceae</taxon>
        <taxon>Vallicoccus</taxon>
    </lineage>
</organism>
<protein>
    <submittedName>
        <fullName evidence="4">S9 family peptidase</fullName>
    </submittedName>
</protein>
<dbReference type="OrthoDB" id="4269629at2"/>
<dbReference type="PANTHER" id="PTHR42776:SF27">
    <property type="entry name" value="DIPEPTIDYL PEPTIDASE FAMILY MEMBER 6"/>
    <property type="match status" value="1"/>
</dbReference>
<gene>
    <name evidence="4" type="ORF">D5H78_01160</name>
</gene>
<dbReference type="Gene3D" id="3.40.50.1820">
    <property type="entry name" value="alpha/beta hydrolase"/>
    <property type="match status" value="1"/>
</dbReference>
<feature type="domain" description="Peptidase S9 prolyl oligopeptidase catalytic" evidence="3">
    <location>
        <begin position="436"/>
        <end position="639"/>
    </location>
</feature>
<dbReference type="Pfam" id="PF00326">
    <property type="entry name" value="Peptidase_S9"/>
    <property type="match status" value="1"/>
</dbReference>
<name>A0A3A3Z082_9ACTN</name>
<evidence type="ECO:0000313" key="4">
    <source>
        <dbReference type="EMBL" id="RJK97659.1"/>
    </source>
</evidence>
<dbReference type="InterPro" id="IPR011042">
    <property type="entry name" value="6-blade_b-propeller_TolB-like"/>
</dbReference>
<keyword evidence="1" id="KW-0378">Hydrolase</keyword>
<dbReference type="SUPFAM" id="SSF53474">
    <property type="entry name" value="alpha/beta-Hydrolases"/>
    <property type="match status" value="1"/>
</dbReference>
<evidence type="ECO:0000256" key="1">
    <source>
        <dbReference type="ARBA" id="ARBA00022801"/>
    </source>
</evidence>
<dbReference type="PANTHER" id="PTHR42776">
    <property type="entry name" value="SERINE PEPTIDASE S9 FAMILY MEMBER"/>
    <property type="match status" value="1"/>
</dbReference>
<keyword evidence="5" id="KW-1185">Reference proteome</keyword>
<reference evidence="4 5" key="1">
    <citation type="submission" date="2018-09" db="EMBL/GenBank/DDBJ databases">
        <title>YIM 75000 draft genome.</title>
        <authorList>
            <person name="Tang S."/>
            <person name="Feng Y."/>
        </authorList>
    </citation>
    <scope>NUCLEOTIDE SEQUENCE [LARGE SCALE GENOMIC DNA]</scope>
    <source>
        <strain evidence="4 5">YIM 75000</strain>
    </source>
</reference>
<sequence>MRTRAPWVVVGGKSPRTGPIGPYRPGRRTRTSEATPVTTGQDAPVTTPSSAPDAPEVPAWERRFRAARVSLPDWAEDAPDRCVYVGNASGVFEVYAWDRATGEQRQVTRRTEGTSHAAIDPSGEWVWWFADTDGDEFGTWVREPFAGGADPEPAVPGLEPGYPAGLELGRGGTAVVGSSADDETTVWWATPGEAPRLLYRHAEQAEAAALSRDGSLLALDHSEHGDSRRTAVRVLRTADGSTVADLWDGPERGLGAIAFAPAVGDTRLLVEHERRGRPELLLWDVASGEQVELELDLPGELSADWYPDGAALLVVHEHAGRSTLHRYDLARRSLEDLPTPPGVVTAAGARPDGTVEYSWSSSEHPPVVRSTTGDVVLAPPGDPAPPSVPSEDVWVEGPGGRIHALLSRPAGEGPYPVVVDVHGGPTWHDTDSFAAGTAAWVDHGFAVLRVNYRGSTGYGTAWRDALEASVGLTELEDVVAVRDALVEQGVLDPERVVLAGGSWGGYLTLLGLGTSPDRWALGLAAVPVADYVAAYEDEMEPLKAFDRSLFGGSPAQVPEKYERASPITYVDAVRVPVLVMAGENDPRCPIRQIENYLARLAERGVPHEVYRYDAGHGSLVVEERIRQVRAELDFVRRQLPGAPAMTT</sequence>
<accession>A0A3A3Z082</accession>
<dbReference type="GO" id="GO:0006508">
    <property type="term" value="P:proteolysis"/>
    <property type="evidence" value="ECO:0007669"/>
    <property type="project" value="InterPro"/>
</dbReference>
<dbReference type="Gene3D" id="2.120.10.30">
    <property type="entry name" value="TolB, C-terminal domain"/>
    <property type="match status" value="2"/>
</dbReference>
<evidence type="ECO:0000259" key="3">
    <source>
        <dbReference type="Pfam" id="PF00326"/>
    </source>
</evidence>
<dbReference type="AlphaFoldDB" id="A0A3A3Z082"/>
<dbReference type="InterPro" id="IPR001375">
    <property type="entry name" value="Peptidase_S9_cat"/>
</dbReference>
<proteinExistence type="predicted"/>
<feature type="region of interest" description="Disordered" evidence="2">
    <location>
        <begin position="1"/>
        <end position="56"/>
    </location>
</feature>
<dbReference type="GO" id="GO:0004252">
    <property type="term" value="F:serine-type endopeptidase activity"/>
    <property type="evidence" value="ECO:0007669"/>
    <property type="project" value="TreeGrafter"/>
</dbReference>
<dbReference type="SUPFAM" id="SSF82171">
    <property type="entry name" value="DPP6 N-terminal domain-like"/>
    <property type="match status" value="1"/>
</dbReference>
<comment type="caution">
    <text evidence="4">The sequence shown here is derived from an EMBL/GenBank/DDBJ whole genome shotgun (WGS) entry which is preliminary data.</text>
</comment>
<feature type="compositionally biased region" description="Polar residues" evidence="2">
    <location>
        <begin position="32"/>
        <end position="50"/>
    </location>
</feature>
<evidence type="ECO:0000256" key="2">
    <source>
        <dbReference type="SAM" id="MobiDB-lite"/>
    </source>
</evidence>
<dbReference type="InterPro" id="IPR029058">
    <property type="entry name" value="AB_hydrolase_fold"/>
</dbReference>